<evidence type="ECO:0000313" key="2">
    <source>
        <dbReference type="Proteomes" id="UP000594638"/>
    </source>
</evidence>
<dbReference type="AlphaFoldDB" id="A0A8S0R5G8"/>
<gene>
    <name evidence="1" type="ORF">OLEA9_A030395</name>
</gene>
<dbReference type="EMBL" id="CACTIH010002192">
    <property type="protein sequence ID" value="CAA2974707.1"/>
    <property type="molecule type" value="Genomic_DNA"/>
</dbReference>
<keyword evidence="2" id="KW-1185">Reference proteome</keyword>
<organism evidence="1 2">
    <name type="scientific">Olea europaea subsp. europaea</name>
    <dbReference type="NCBI Taxonomy" id="158383"/>
    <lineage>
        <taxon>Eukaryota</taxon>
        <taxon>Viridiplantae</taxon>
        <taxon>Streptophyta</taxon>
        <taxon>Embryophyta</taxon>
        <taxon>Tracheophyta</taxon>
        <taxon>Spermatophyta</taxon>
        <taxon>Magnoliopsida</taxon>
        <taxon>eudicotyledons</taxon>
        <taxon>Gunneridae</taxon>
        <taxon>Pentapetalae</taxon>
        <taxon>asterids</taxon>
        <taxon>lamiids</taxon>
        <taxon>Lamiales</taxon>
        <taxon>Oleaceae</taxon>
        <taxon>Oleeae</taxon>
        <taxon>Olea</taxon>
    </lineage>
</organism>
<proteinExistence type="predicted"/>
<sequence length="54" mass="5982">MFVHEDFNFLQNSAQLLQPFQDAKKGENPSHTVDLTSVEGDTSVMAHGISLHPD</sequence>
<protein>
    <submittedName>
        <fullName evidence="1">Uncharacterized protein</fullName>
    </submittedName>
</protein>
<comment type="caution">
    <text evidence="1">The sequence shown here is derived from an EMBL/GenBank/DDBJ whole genome shotgun (WGS) entry which is preliminary data.</text>
</comment>
<evidence type="ECO:0000313" key="1">
    <source>
        <dbReference type="EMBL" id="CAA2974707.1"/>
    </source>
</evidence>
<dbReference type="Gramene" id="OE9A030395T1">
    <property type="protein sequence ID" value="OE9A030395C1"/>
    <property type="gene ID" value="OE9A030395"/>
</dbReference>
<name>A0A8S0R5G8_OLEEU</name>
<accession>A0A8S0R5G8</accession>
<dbReference type="Proteomes" id="UP000594638">
    <property type="component" value="Unassembled WGS sequence"/>
</dbReference>
<reference evidence="1 2" key="1">
    <citation type="submission" date="2019-12" db="EMBL/GenBank/DDBJ databases">
        <authorList>
            <person name="Alioto T."/>
            <person name="Alioto T."/>
            <person name="Gomez Garrido J."/>
        </authorList>
    </citation>
    <scope>NUCLEOTIDE SEQUENCE [LARGE SCALE GENOMIC DNA]</scope>
</reference>